<sequence length="107" mass="11458">MGNIISCGAAKSSATLADEVLGRNICHDAGESAGKVAICQVSEGSWMPTPTGPTVAFILGIGVQALFRLSNMGCRRLWRPVQDDYDCIIRIVCNPQCRTGLTVSTEW</sequence>
<accession>A0ABP0NEN2</accession>
<name>A0ABP0NEN2_9DINO</name>
<dbReference type="Proteomes" id="UP001642464">
    <property type="component" value="Unassembled WGS sequence"/>
</dbReference>
<organism evidence="1 2">
    <name type="scientific">Durusdinium trenchii</name>
    <dbReference type="NCBI Taxonomy" id="1381693"/>
    <lineage>
        <taxon>Eukaryota</taxon>
        <taxon>Sar</taxon>
        <taxon>Alveolata</taxon>
        <taxon>Dinophyceae</taxon>
        <taxon>Suessiales</taxon>
        <taxon>Symbiodiniaceae</taxon>
        <taxon>Durusdinium</taxon>
    </lineage>
</organism>
<gene>
    <name evidence="1" type="ORF">SCF082_LOCUS32393</name>
</gene>
<evidence type="ECO:0000313" key="2">
    <source>
        <dbReference type="Proteomes" id="UP001642464"/>
    </source>
</evidence>
<proteinExistence type="predicted"/>
<evidence type="ECO:0000313" key="1">
    <source>
        <dbReference type="EMBL" id="CAK9062016.1"/>
    </source>
</evidence>
<dbReference type="EMBL" id="CAXAMM010028002">
    <property type="protein sequence ID" value="CAK9062016.1"/>
    <property type="molecule type" value="Genomic_DNA"/>
</dbReference>
<comment type="caution">
    <text evidence="1">The sequence shown here is derived from an EMBL/GenBank/DDBJ whole genome shotgun (WGS) entry which is preliminary data.</text>
</comment>
<reference evidence="1 2" key="1">
    <citation type="submission" date="2024-02" db="EMBL/GenBank/DDBJ databases">
        <authorList>
            <person name="Chen Y."/>
            <person name="Shah S."/>
            <person name="Dougan E. K."/>
            <person name="Thang M."/>
            <person name="Chan C."/>
        </authorList>
    </citation>
    <scope>NUCLEOTIDE SEQUENCE [LARGE SCALE GENOMIC DNA]</scope>
</reference>
<keyword evidence="2" id="KW-1185">Reference proteome</keyword>
<protein>
    <submittedName>
        <fullName evidence="1">Uncharacterized protein</fullName>
    </submittedName>
</protein>